<gene>
    <name evidence="1" type="ORF">MSZNOR_4179</name>
</gene>
<dbReference type="Proteomes" id="UP001162030">
    <property type="component" value="Chromosome"/>
</dbReference>
<evidence type="ECO:0000313" key="1">
    <source>
        <dbReference type="EMBL" id="CAI8937916.1"/>
    </source>
</evidence>
<dbReference type="EMBL" id="OX458333">
    <property type="protein sequence ID" value="CAI8937916.1"/>
    <property type="molecule type" value="Genomic_DNA"/>
</dbReference>
<protein>
    <submittedName>
        <fullName evidence="1">Uncharacterized protein</fullName>
    </submittedName>
</protein>
<proteinExistence type="predicted"/>
<keyword evidence="2" id="KW-1185">Reference proteome</keyword>
<evidence type="ECO:0000313" key="2">
    <source>
        <dbReference type="Proteomes" id="UP001162030"/>
    </source>
</evidence>
<accession>A0ABM9I7D9</accession>
<reference evidence="1 2" key="1">
    <citation type="submission" date="2023-03" db="EMBL/GenBank/DDBJ databases">
        <authorList>
            <person name="Pearce D."/>
        </authorList>
    </citation>
    <scope>NUCLEOTIDE SEQUENCE [LARGE SCALE GENOMIC DNA]</scope>
    <source>
        <strain evidence="1">Msz</strain>
    </source>
</reference>
<organism evidence="1 2">
    <name type="scientific">Methylocaldum szegediense</name>
    <dbReference type="NCBI Taxonomy" id="73780"/>
    <lineage>
        <taxon>Bacteria</taxon>
        <taxon>Pseudomonadati</taxon>
        <taxon>Pseudomonadota</taxon>
        <taxon>Gammaproteobacteria</taxon>
        <taxon>Methylococcales</taxon>
        <taxon>Methylococcaceae</taxon>
        <taxon>Methylocaldum</taxon>
    </lineage>
</organism>
<sequence>MNEESPRGADFAGRLHTGFRLNPVKQRFNGLVNLDTAEEDKRSAASRGGCPGIFRTGVKTVNGSEVQRDR</sequence>
<name>A0ABM9I7D9_9GAMM</name>